<protein>
    <submittedName>
        <fullName evidence="1">Uncharacterized protein</fullName>
    </submittedName>
</protein>
<organism evidence="1 2">
    <name type="scientific">Candidatus Muproteobacteria bacterium RBG_16_60_9</name>
    <dbReference type="NCBI Taxonomy" id="1817755"/>
    <lineage>
        <taxon>Bacteria</taxon>
        <taxon>Pseudomonadati</taxon>
        <taxon>Pseudomonadota</taxon>
        <taxon>Candidatus Muproteobacteria</taxon>
    </lineage>
</organism>
<dbReference type="AlphaFoldDB" id="A0A1F6UX00"/>
<name>A0A1F6UX00_9PROT</name>
<sequence length="72" mass="7375">MRALGVQGSAAQVELDGTDTPPLLKARTATHTCVPTPMAATTSFEVSCVEGLAGFQPPAPLLSVLTSVFAVF</sequence>
<dbReference type="EMBL" id="MFSP01000186">
    <property type="protein sequence ID" value="OGI61849.1"/>
    <property type="molecule type" value="Genomic_DNA"/>
</dbReference>
<dbReference type="Proteomes" id="UP000179076">
    <property type="component" value="Unassembled WGS sequence"/>
</dbReference>
<evidence type="ECO:0000313" key="2">
    <source>
        <dbReference type="Proteomes" id="UP000179076"/>
    </source>
</evidence>
<comment type="caution">
    <text evidence="1">The sequence shown here is derived from an EMBL/GenBank/DDBJ whole genome shotgun (WGS) entry which is preliminary data.</text>
</comment>
<proteinExistence type="predicted"/>
<reference evidence="1 2" key="1">
    <citation type="journal article" date="2016" name="Nat. Commun.">
        <title>Thousands of microbial genomes shed light on interconnected biogeochemical processes in an aquifer system.</title>
        <authorList>
            <person name="Anantharaman K."/>
            <person name="Brown C.T."/>
            <person name="Hug L.A."/>
            <person name="Sharon I."/>
            <person name="Castelle C.J."/>
            <person name="Probst A.J."/>
            <person name="Thomas B.C."/>
            <person name="Singh A."/>
            <person name="Wilkins M.J."/>
            <person name="Karaoz U."/>
            <person name="Brodie E.L."/>
            <person name="Williams K.H."/>
            <person name="Hubbard S.S."/>
            <person name="Banfield J.F."/>
        </authorList>
    </citation>
    <scope>NUCLEOTIDE SEQUENCE [LARGE SCALE GENOMIC DNA]</scope>
</reference>
<accession>A0A1F6UX00</accession>
<evidence type="ECO:0000313" key="1">
    <source>
        <dbReference type="EMBL" id="OGI61849.1"/>
    </source>
</evidence>
<gene>
    <name evidence="1" type="ORF">A2W18_14755</name>
</gene>